<accession>C0EKV6</accession>
<name>C0EKV6_NEIFL</name>
<evidence type="ECO:0000313" key="2">
    <source>
        <dbReference type="Proteomes" id="UP000004457"/>
    </source>
</evidence>
<evidence type="ECO:0000313" key="1">
    <source>
        <dbReference type="EMBL" id="EEG34390.1"/>
    </source>
</evidence>
<comment type="caution">
    <text evidence="1">The sequence shown here is derived from an EMBL/GenBank/DDBJ whole genome shotgun (WGS) entry which is preliminary data.</text>
</comment>
<keyword evidence="2" id="KW-1185">Reference proteome</keyword>
<reference evidence="1 2" key="1">
    <citation type="submission" date="2009-01" db="EMBL/GenBank/DDBJ databases">
        <authorList>
            <person name="Fulton L."/>
            <person name="Clifton S."/>
            <person name="Chinwalla A.T."/>
            <person name="Mitreva M."/>
            <person name="Sodergren E."/>
            <person name="Weinstock G."/>
            <person name="Clifton S."/>
            <person name="Dooling D.J."/>
            <person name="Fulton B."/>
            <person name="Minx P."/>
            <person name="Pepin K.H."/>
            <person name="Johnson M."/>
            <person name="Bhonagiri V."/>
            <person name="Nash W.E."/>
            <person name="Mardis E.R."/>
            <person name="Wilson R.K."/>
        </authorList>
    </citation>
    <scope>NUCLEOTIDE SEQUENCE [LARGE SCALE GENOMIC DNA]</scope>
    <source>
        <strain evidence="1 2">NRL30031/H210</strain>
    </source>
</reference>
<dbReference type="Proteomes" id="UP000004457">
    <property type="component" value="Unassembled WGS sequence"/>
</dbReference>
<sequence>MLTGDNPNFHVAFDLVADGQKIDIAALNGTAQIIDTAQTAALSIAQKIQMLLVGIRLEISVINAVGQRRMIDGQHAVFIAGRHTEPILAVVRSASLIVLPAQRIRSVRRIFKMHHAVLIGRTLQTEVKPLGKLRSIVGTQGEADIGRVAQVFDNDRTGIELGADFHHGYP</sequence>
<protein>
    <submittedName>
        <fullName evidence="1">Uncharacterized protein</fullName>
    </submittedName>
</protein>
<gene>
    <name evidence="1" type="ORF">NEIFLAOT_00559</name>
</gene>
<organism evidence="1 2">
    <name type="scientific">Neisseria flavescens NRL30031/H210</name>
    <dbReference type="NCBI Taxonomy" id="546264"/>
    <lineage>
        <taxon>Bacteria</taxon>
        <taxon>Pseudomonadati</taxon>
        <taxon>Pseudomonadota</taxon>
        <taxon>Betaproteobacteria</taxon>
        <taxon>Neisseriales</taxon>
        <taxon>Neisseriaceae</taxon>
        <taxon>Neisseria</taxon>
    </lineage>
</organism>
<dbReference type="EMBL" id="ACEN01000012">
    <property type="protein sequence ID" value="EEG34390.1"/>
    <property type="molecule type" value="Genomic_DNA"/>
</dbReference>
<dbReference type="AlphaFoldDB" id="C0EKV6"/>
<proteinExistence type="predicted"/>